<dbReference type="AlphaFoldDB" id="A0A4P7LLL0"/>
<reference evidence="1 2" key="1">
    <citation type="submission" date="2019-03" db="EMBL/GenBank/DDBJ databases">
        <title>Efficiently degradation of phenoxyalkanoic acid herbicides by Cupriavidus oxalaticus strain X32.</title>
        <authorList>
            <person name="Sheng X."/>
        </authorList>
    </citation>
    <scope>NUCLEOTIDE SEQUENCE [LARGE SCALE GENOMIC DNA]</scope>
    <source>
        <strain evidence="1 2">X32</strain>
        <plasmid evidence="1 2">unnamed4</plasmid>
    </source>
</reference>
<dbReference type="OrthoDB" id="9182727at2"/>
<protein>
    <submittedName>
        <fullName evidence="1">Uncharacterized protein</fullName>
    </submittedName>
</protein>
<proteinExistence type="predicted"/>
<organism evidence="1 2">
    <name type="scientific">Cupriavidus oxalaticus</name>
    <dbReference type="NCBI Taxonomy" id="96344"/>
    <lineage>
        <taxon>Bacteria</taxon>
        <taxon>Pseudomonadati</taxon>
        <taxon>Pseudomonadota</taxon>
        <taxon>Betaproteobacteria</taxon>
        <taxon>Burkholderiales</taxon>
        <taxon>Burkholderiaceae</taxon>
        <taxon>Cupriavidus</taxon>
    </lineage>
</organism>
<gene>
    <name evidence="1" type="ORF">E0W60_36365</name>
</gene>
<dbReference type="Proteomes" id="UP000295294">
    <property type="component" value="Plasmid unnamed4"/>
</dbReference>
<dbReference type="KEGG" id="cox:E0W60_36365"/>
<sequence>MTEPTVTIGLNFTVPAMQAPGLLQKLIELLPPGSITSTSALASAVPSAPISAAPSAPTSTPQPVHAWPPIKSTDEEYRALAEQNLMNLRMGLIEDAGWGNVKNLVDAIKSLRVETRRVIMQAADNGGHVSREEVFHLIERDDDKSLRGFTRPAVALTEKLKKAGELGEDFKELLKPVYKKSKSFQSAQGFVIPLQVVRMLNPQ</sequence>
<accession>A0A4P7LLL0</accession>
<dbReference type="EMBL" id="CP038639">
    <property type="protein sequence ID" value="QBY56458.1"/>
    <property type="molecule type" value="Genomic_DNA"/>
</dbReference>
<evidence type="ECO:0000313" key="1">
    <source>
        <dbReference type="EMBL" id="QBY56458.1"/>
    </source>
</evidence>
<dbReference type="RefSeq" id="WP_135707692.1">
    <property type="nucleotide sequence ID" value="NZ_CP038639.1"/>
</dbReference>
<name>A0A4P7LLL0_9BURK</name>
<keyword evidence="1" id="KW-0614">Plasmid</keyword>
<evidence type="ECO:0000313" key="2">
    <source>
        <dbReference type="Proteomes" id="UP000295294"/>
    </source>
</evidence>
<geneLocation type="plasmid" evidence="1">
    <name>unnamed4</name>
</geneLocation>